<dbReference type="PANTHER" id="PTHR11134">
    <property type="entry name" value="ADAPTOR COMPLEX SUBUNIT BETA FAMILY MEMBER"/>
    <property type="match status" value="1"/>
</dbReference>
<evidence type="ECO:0000256" key="1">
    <source>
        <dbReference type="ARBA" id="ARBA00004308"/>
    </source>
</evidence>
<dbReference type="GO" id="GO:0012505">
    <property type="term" value="C:endomembrane system"/>
    <property type="evidence" value="ECO:0007669"/>
    <property type="project" value="UniProtKB-SubCell"/>
</dbReference>
<protein>
    <submittedName>
        <fullName evidence="7">AP-2 complex subunit beta</fullName>
    </submittedName>
</protein>
<dbReference type="InterPro" id="IPR032682">
    <property type="entry name" value="Cnd1_C"/>
</dbReference>
<evidence type="ECO:0000256" key="3">
    <source>
        <dbReference type="ARBA" id="ARBA00022927"/>
    </source>
</evidence>
<evidence type="ECO:0000259" key="6">
    <source>
        <dbReference type="Pfam" id="PF12717"/>
    </source>
</evidence>
<evidence type="ECO:0000256" key="2">
    <source>
        <dbReference type="ARBA" id="ARBA00022448"/>
    </source>
</evidence>
<dbReference type="InterPro" id="IPR012295">
    <property type="entry name" value="TBP_dom_sf"/>
</dbReference>
<keyword evidence="2" id="KW-0813">Transport</keyword>
<dbReference type="Proteomes" id="UP000028990">
    <property type="component" value="Unassembled WGS sequence"/>
</dbReference>
<dbReference type="InterPro" id="IPR011989">
    <property type="entry name" value="ARM-like"/>
</dbReference>
<evidence type="ECO:0000259" key="5">
    <source>
        <dbReference type="Pfam" id="PF09066"/>
    </source>
</evidence>
<reference evidence="7 8" key="1">
    <citation type="submission" date="2013-11" db="EMBL/GenBank/DDBJ databases">
        <title>The Damaraland mole rat (Fukomys damarensis) genome and evolution of African mole rats.</title>
        <authorList>
            <person name="Gladyshev V.N."/>
            <person name="Fang X."/>
        </authorList>
    </citation>
    <scope>NUCLEOTIDE SEQUENCE [LARGE SCALE GENOMIC DNA]</scope>
    <source>
        <tissue evidence="7">Liver</tissue>
    </source>
</reference>
<dbReference type="Pfam" id="PF09066">
    <property type="entry name" value="B2-adapt-app_C"/>
    <property type="match status" value="1"/>
</dbReference>
<name>A0A091D5H8_FUKDA</name>
<dbReference type="Gene3D" id="3.30.310.10">
    <property type="entry name" value="TATA-Binding Protein"/>
    <property type="match status" value="1"/>
</dbReference>
<dbReference type="EMBL" id="KN123207">
    <property type="protein sequence ID" value="KFO26302.1"/>
    <property type="molecule type" value="Genomic_DNA"/>
</dbReference>
<dbReference type="InterPro" id="IPR026739">
    <property type="entry name" value="AP_beta"/>
</dbReference>
<evidence type="ECO:0000256" key="4">
    <source>
        <dbReference type="ARBA" id="ARBA00023136"/>
    </source>
</evidence>
<dbReference type="InterPro" id="IPR016024">
    <property type="entry name" value="ARM-type_fold"/>
</dbReference>
<dbReference type="InterPro" id="IPR015151">
    <property type="entry name" value="B-adaptin_app_sub_C"/>
</dbReference>
<keyword evidence="3" id="KW-0653">Protein transport</keyword>
<feature type="domain" description="Condensin complex subunit 1 C-terminal" evidence="6">
    <location>
        <begin position="2"/>
        <end position="62"/>
    </location>
</feature>
<accession>A0A091D5H8</accession>
<dbReference type="GO" id="GO:0006886">
    <property type="term" value="P:intracellular protein transport"/>
    <property type="evidence" value="ECO:0007669"/>
    <property type="project" value="InterPro"/>
</dbReference>
<feature type="domain" description="Beta-adaptin appendage C-terminal subdomain" evidence="5">
    <location>
        <begin position="106"/>
        <end position="163"/>
    </location>
</feature>
<dbReference type="GO" id="GO:0016192">
    <property type="term" value="P:vesicle-mediated transport"/>
    <property type="evidence" value="ECO:0007669"/>
    <property type="project" value="InterPro"/>
</dbReference>
<dbReference type="AlphaFoldDB" id="A0A091D5H8"/>
<organism evidence="7 8">
    <name type="scientific">Fukomys damarensis</name>
    <name type="common">Damaraland mole rat</name>
    <name type="synonym">Cryptomys damarensis</name>
    <dbReference type="NCBI Taxonomy" id="885580"/>
    <lineage>
        <taxon>Eukaryota</taxon>
        <taxon>Metazoa</taxon>
        <taxon>Chordata</taxon>
        <taxon>Craniata</taxon>
        <taxon>Vertebrata</taxon>
        <taxon>Euteleostomi</taxon>
        <taxon>Mammalia</taxon>
        <taxon>Eutheria</taxon>
        <taxon>Euarchontoglires</taxon>
        <taxon>Glires</taxon>
        <taxon>Rodentia</taxon>
        <taxon>Hystricomorpha</taxon>
        <taxon>Bathyergidae</taxon>
        <taxon>Fukomys</taxon>
    </lineage>
</organism>
<keyword evidence="4" id="KW-0472">Membrane</keyword>
<evidence type="ECO:0000313" key="8">
    <source>
        <dbReference type="Proteomes" id="UP000028990"/>
    </source>
</evidence>
<gene>
    <name evidence="7" type="ORF">H920_12281</name>
</gene>
<evidence type="ECO:0000313" key="7">
    <source>
        <dbReference type="EMBL" id="KFO26302.1"/>
    </source>
</evidence>
<dbReference type="SUPFAM" id="SSF48371">
    <property type="entry name" value="ARM repeat"/>
    <property type="match status" value="1"/>
</dbReference>
<dbReference type="SUPFAM" id="SSF55711">
    <property type="entry name" value="Subdomain of clathrin and coatomer appendage domain"/>
    <property type="match status" value="1"/>
</dbReference>
<sequence>MDKLLTALQECTKWGQVFVLDCLSNDNPKDDQETQSVCEQVTPQLSHANSAVVLPPVKVLMKFLELLLKDSEYYNTLLKKLAAPFAPLLSGEPEVRCLLLLNVILVEDGEMKRQVFLDTWKDSPSENELQIKECHLNADTVSSKFPYNNIYTIAKRNLEGQDML</sequence>
<dbReference type="Pfam" id="PF12717">
    <property type="entry name" value="Cnd1"/>
    <property type="match status" value="1"/>
</dbReference>
<dbReference type="InterPro" id="IPR009028">
    <property type="entry name" value="Coatomer/calthrin_app_sub_C"/>
</dbReference>
<comment type="subcellular location">
    <subcellularLocation>
        <location evidence="1">Endomembrane system</location>
    </subcellularLocation>
</comment>
<proteinExistence type="predicted"/>
<dbReference type="GO" id="GO:0030131">
    <property type="term" value="C:clathrin adaptor complex"/>
    <property type="evidence" value="ECO:0007669"/>
    <property type="project" value="InterPro"/>
</dbReference>
<keyword evidence="8" id="KW-1185">Reference proteome</keyword>
<dbReference type="Gene3D" id="1.25.10.10">
    <property type="entry name" value="Leucine-rich Repeat Variant"/>
    <property type="match status" value="1"/>
</dbReference>